<dbReference type="Pfam" id="PF00403">
    <property type="entry name" value="HMA"/>
    <property type="match status" value="1"/>
</dbReference>
<dbReference type="InterPro" id="IPR036163">
    <property type="entry name" value="HMA_dom_sf"/>
</dbReference>
<dbReference type="GO" id="GO:0046872">
    <property type="term" value="F:metal ion binding"/>
    <property type="evidence" value="ECO:0007669"/>
    <property type="project" value="InterPro"/>
</dbReference>
<proteinExistence type="predicted"/>
<evidence type="ECO:0000259" key="1">
    <source>
        <dbReference type="PROSITE" id="PS50846"/>
    </source>
</evidence>
<sequence>MKTISVQIEKMSCGHCIPDVLEALNALHGVVSTNGNENTDIVTIEYDEQQTNYSMIEATVKKQAT</sequence>
<reference evidence="2 3" key="1">
    <citation type="submission" date="2017-04" db="EMBL/GenBank/DDBJ databases">
        <title>Bacillus krulwichiae AM31D Genome sequencing and assembly.</title>
        <authorList>
            <person name="Krulwich T.A."/>
            <person name="Anastor L."/>
            <person name="Ehrlich R."/>
            <person name="Ehrlich G.D."/>
            <person name="Janto B."/>
        </authorList>
    </citation>
    <scope>NUCLEOTIDE SEQUENCE [LARGE SCALE GENOMIC DNA]</scope>
    <source>
        <strain evidence="2 3">AM31D</strain>
    </source>
</reference>
<name>A0A1X9M9W2_9BACI</name>
<dbReference type="KEGG" id="bkw:BkAM31D_10360"/>
<dbReference type="PROSITE" id="PS50846">
    <property type="entry name" value="HMA_2"/>
    <property type="match status" value="1"/>
</dbReference>
<dbReference type="Proteomes" id="UP000193006">
    <property type="component" value="Chromosome"/>
</dbReference>
<dbReference type="AlphaFoldDB" id="A0A1X9M9W2"/>
<dbReference type="CDD" id="cd00371">
    <property type="entry name" value="HMA"/>
    <property type="match status" value="1"/>
</dbReference>
<dbReference type="RefSeq" id="WP_066151716.1">
    <property type="nucleotide sequence ID" value="NZ_CP020814.1"/>
</dbReference>
<evidence type="ECO:0000313" key="3">
    <source>
        <dbReference type="Proteomes" id="UP000193006"/>
    </source>
</evidence>
<accession>A0A1X9M9W2</accession>
<organism evidence="2 3">
    <name type="scientific">Halalkalibacter krulwichiae</name>
    <dbReference type="NCBI Taxonomy" id="199441"/>
    <lineage>
        <taxon>Bacteria</taxon>
        <taxon>Bacillati</taxon>
        <taxon>Bacillota</taxon>
        <taxon>Bacilli</taxon>
        <taxon>Bacillales</taxon>
        <taxon>Bacillaceae</taxon>
        <taxon>Halalkalibacter</taxon>
    </lineage>
</organism>
<dbReference type="EMBL" id="CP020814">
    <property type="protein sequence ID" value="ARK30198.1"/>
    <property type="molecule type" value="Genomic_DNA"/>
</dbReference>
<protein>
    <submittedName>
        <fullName evidence="2">Copper chaperone CopZ</fullName>
    </submittedName>
</protein>
<keyword evidence="3" id="KW-1185">Reference proteome</keyword>
<evidence type="ECO:0000313" key="2">
    <source>
        <dbReference type="EMBL" id="ARK30198.1"/>
    </source>
</evidence>
<dbReference type="InterPro" id="IPR006121">
    <property type="entry name" value="HMA_dom"/>
</dbReference>
<dbReference type="SUPFAM" id="SSF55008">
    <property type="entry name" value="HMA, heavy metal-associated domain"/>
    <property type="match status" value="1"/>
</dbReference>
<feature type="domain" description="HMA" evidence="1">
    <location>
        <begin position="2"/>
        <end position="65"/>
    </location>
</feature>
<dbReference type="Gene3D" id="3.30.70.100">
    <property type="match status" value="1"/>
</dbReference>
<gene>
    <name evidence="2" type="primary">copZ_1</name>
    <name evidence="2" type="ORF">BkAM31D_10360</name>
</gene>